<keyword evidence="2" id="KW-0472">Membrane</keyword>
<feature type="compositionally biased region" description="Basic and acidic residues" evidence="1">
    <location>
        <begin position="305"/>
        <end position="323"/>
    </location>
</feature>
<accession>A0A9W8XJ17</accession>
<dbReference type="EMBL" id="JAPEUX010000005">
    <property type="protein sequence ID" value="KAJ4351884.1"/>
    <property type="molecule type" value="Genomic_DNA"/>
</dbReference>
<sequence length="626" mass="71038">MSPYRGSSEDRYIKPRESSQSALFLKRLNDGLRKDSNSKHLVILLFLLQSYALRTLYNGNYDLAVATAFPTLFLPYTWSYWDHYPTILGIPFYYILPFQGHTYPYPKWSAQYGKMISGPARDGYTNCFYTIPLYLALWYTFVAMFFPEDVTFLVLVAVLLVSRPEYWFSEPKIGTRKRSALHASNGMMYRLRWQVIVGASTWLVWITAQAYMYAEVELEQAHPSQLVAIEQGPALALTCVLVIKVINTWKGIRGLRSDLIYEPYEEYWNDSTTEQEIVIWEMLAQKEHEKRQRRRREGRSSGYGIKERNRAQAFRPEDWQHEDLYEEESPEPEALYRGSESGEEDIGAADGGGNDVPAPALDPPLAGAPPAVAVGGSIPGHPLPAPVAPIGFRPYRDPAASRPNRPPAKTAAERKSAREQHALKLREAFPRNPALARKFIERQVQGLEPEKEAKRRERLGEPHAHVIQDRIAYQRFKKVRRPDNSVALTVPYNDNPDPAAPKYVSIIEDSLARNPDDDVDSDVSFSTDVYEADDRYPGDTIPRRAWRECLVDIFGTVDMFFDRTKRSAKNVFLLLAQGLAAAVLIRSVVEYAGHDQYGFDIASGPVRKVARVLGQVYQGPSGVSCE</sequence>
<keyword evidence="2" id="KW-1133">Transmembrane helix</keyword>
<comment type="caution">
    <text evidence="3">The sequence shown here is derived from an EMBL/GenBank/DDBJ whole genome shotgun (WGS) entry which is preliminary data.</text>
</comment>
<dbReference type="OrthoDB" id="3784926at2759"/>
<gene>
    <name evidence="3" type="ORF">N0V89_007228</name>
</gene>
<evidence type="ECO:0000256" key="2">
    <source>
        <dbReference type="SAM" id="Phobius"/>
    </source>
</evidence>
<keyword evidence="2" id="KW-0812">Transmembrane</keyword>
<feature type="compositionally biased region" description="Low complexity" evidence="1">
    <location>
        <begin position="355"/>
        <end position="368"/>
    </location>
</feature>
<dbReference type="AlphaFoldDB" id="A0A9W8XJ17"/>
<feature type="transmembrane region" description="Helical" evidence="2">
    <location>
        <begin position="127"/>
        <end position="146"/>
    </location>
</feature>
<dbReference type="RefSeq" id="XP_056070240.1">
    <property type="nucleotide sequence ID" value="XM_056215993.1"/>
</dbReference>
<evidence type="ECO:0000313" key="4">
    <source>
        <dbReference type="Proteomes" id="UP001140513"/>
    </source>
</evidence>
<feature type="region of interest" description="Disordered" evidence="1">
    <location>
        <begin position="289"/>
        <end position="368"/>
    </location>
</feature>
<keyword evidence="4" id="KW-1185">Reference proteome</keyword>
<name>A0A9W8XJ17_9PLEO</name>
<organism evidence="3 4">
    <name type="scientific">Didymosphaeria variabile</name>
    <dbReference type="NCBI Taxonomy" id="1932322"/>
    <lineage>
        <taxon>Eukaryota</taxon>
        <taxon>Fungi</taxon>
        <taxon>Dikarya</taxon>
        <taxon>Ascomycota</taxon>
        <taxon>Pezizomycotina</taxon>
        <taxon>Dothideomycetes</taxon>
        <taxon>Pleosporomycetidae</taxon>
        <taxon>Pleosporales</taxon>
        <taxon>Massarineae</taxon>
        <taxon>Didymosphaeriaceae</taxon>
        <taxon>Didymosphaeria</taxon>
    </lineage>
</organism>
<dbReference type="Proteomes" id="UP001140513">
    <property type="component" value="Unassembled WGS sequence"/>
</dbReference>
<proteinExistence type="predicted"/>
<feature type="region of interest" description="Disordered" evidence="1">
    <location>
        <begin position="389"/>
        <end position="419"/>
    </location>
</feature>
<evidence type="ECO:0000256" key="1">
    <source>
        <dbReference type="SAM" id="MobiDB-lite"/>
    </source>
</evidence>
<dbReference type="GeneID" id="80910758"/>
<evidence type="ECO:0000313" key="3">
    <source>
        <dbReference type="EMBL" id="KAJ4351884.1"/>
    </source>
</evidence>
<reference evidence="3" key="1">
    <citation type="submission" date="2022-10" db="EMBL/GenBank/DDBJ databases">
        <title>Tapping the CABI collections for fungal endophytes: first genome assemblies for Collariella, Neodidymelliopsis, Ascochyta clinopodiicola, Didymella pomorum, Didymosphaeria variabile, Neocosmospora piperis and Neocucurbitaria cava.</title>
        <authorList>
            <person name="Hill R."/>
        </authorList>
    </citation>
    <scope>NUCLEOTIDE SEQUENCE</scope>
    <source>
        <strain evidence="3">IMI 356815</strain>
    </source>
</reference>
<protein>
    <submittedName>
        <fullName evidence="3">Uncharacterized protein</fullName>
    </submittedName>
</protein>